<dbReference type="OrthoDB" id="7432624at2"/>
<keyword evidence="2" id="KW-1185">Reference proteome</keyword>
<evidence type="ECO:0000313" key="2">
    <source>
        <dbReference type="Proteomes" id="UP000192569"/>
    </source>
</evidence>
<protein>
    <recommendedName>
        <fullName evidence="3">UbiD family decarboxylase</fullName>
    </recommendedName>
</protein>
<dbReference type="STRING" id="698762.SAMN00808754_0817"/>
<organism evidence="1 2">
    <name type="scientific">Thermanaeromonas toyohensis ToBE</name>
    <dbReference type="NCBI Taxonomy" id="698762"/>
    <lineage>
        <taxon>Bacteria</taxon>
        <taxon>Bacillati</taxon>
        <taxon>Bacillota</taxon>
        <taxon>Clostridia</taxon>
        <taxon>Neomoorellales</taxon>
        <taxon>Neomoorellaceae</taxon>
        <taxon>Thermanaeromonas</taxon>
    </lineage>
</organism>
<dbReference type="InterPro" id="IPR043519">
    <property type="entry name" value="NT_sf"/>
</dbReference>
<gene>
    <name evidence="1" type="ORF">SAMN00808754_0817</name>
</gene>
<dbReference type="AlphaFoldDB" id="A0A1W1VJU9"/>
<dbReference type="EMBL" id="LT838272">
    <property type="protein sequence ID" value="SMB93214.1"/>
    <property type="molecule type" value="Genomic_DNA"/>
</dbReference>
<name>A0A1W1VJU9_9FIRM</name>
<evidence type="ECO:0000313" key="1">
    <source>
        <dbReference type="EMBL" id="SMB93214.1"/>
    </source>
</evidence>
<dbReference type="SUPFAM" id="SSF81301">
    <property type="entry name" value="Nucleotidyltransferase"/>
    <property type="match status" value="1"/>
</dbReference>
<sequence>MNERLGDILTSLTQEKDSLRKALGVLAVLTEALKPKGIRPILVGGRALEFYTLGGYATKDIDLVVNGREQAKLILEEMGFLRRPGERHWYHEELDLAIEIPDEFLAGSLEKVVTVEINGMEAFIIGIEDLVVDRLAAAKFWKSQADAQWAAKLLALHAGEIDLEYLKEAAREQQVEDVLTEALRQSEAYINAVKDQGLS</sequence>
<reference evidence="1 2" key="1">
    <citation type="submission" date="2017-04" db="EMBL/GenBank/DDBJ databases">
        <authorList>
            <person name="Afonso C.L."/>
            <person name="Miller P.J."/>
            <person name="Scott M.A."/>
            <person name="Spackman E."/>
            <person name="Goraichik I."/>
            <person name="Dimitrov K.M."/>
            <person name="Suarez D.L."/>
            <person name="Swayne D.E."/>
        </authorList>
    </citation>
    <scope>NUCLEOTIDE SEQUENCE [LARGE SCALE GENOMIC DNA]</scope>
    <source>
        <strain evidence="1 2">ToBE</strain>
    </source>
</reference>
<accession>A0A1W1VJU9</accession>
<dbReference type="Proteomes" id="UP000192569">
    <property type="component" value="Chromosome I"/>
</dbReference>
<evidence type="ECO:0008006" key="3">
    <source>
        <dbReference type="Google" id="ProtNLM"/>
    </source>
</evidence>
<dbReference type="RefSeq" id="WP_084664286.1">
    <property type="nucleotide sequence ID" value="NZ_LT838272.1"/>
</dbReference>
<proteinExistence type="predicted"/>